<dbReference type="OMA" id="TISACWR"/>
<dbReference type="AlphaFoldDB" id="A0A151SQJ2"/>
<name>A0A151SQJ2_CAJCA</name>
<dbReference type="Proteomes" id="UP000075243">
    <property type="component" value="Chromosome 11"/>
</dbReference>
<dbReference type="GO" id="GO:0016301">
    <property type="term" value="F:kinase activity"/>
    <property type="evidence" value="ECO:0007669"/>
    <property type="project" value="UniProtKB-KW"/>
</dbReference>
<dbReference type="EMBL" id="CM003613">
    <property type="protein sequence ID" value="KYP57104.1"/>
    <property type="molecule type" value="Genomic_DNA"/>
</dbReference>
<dbReference type="GO" id="GO:0016020">
    <property type="term" value="C:membrane"/>
    <property type="evidence" value="ECO:0007669"/>
    <property type="project" value="UniProtKB-SubCell"/>
</dbReference>
<keyword evidence="6" id="KW-1185">Reference proteome</keyword>
<accession>A0A151SQJ2</accession>
<evidence type="ECO:0000256" key="2">
    <source>
        <dbReference type="ARBA" id="ARBA00022729"/>
    </source>
</evidence>
<evidence type="ECO:0000313" key="6">
    <source>
        <dbReference type="Proteomes" id="UP000075243"/>
    </source>
</evidence>
<evidence type="ECO:0000256" key="3">
    <source>
        <dbReference type="SAM" id="SignalP"/>
    </source>
</evidence>
<evidence type="ECO:0000256" key="1">
    <source>
        <dbReference type="ARBA" id="ARBA00004167"/>
    </source>
</evidence>
<gene>
    <name evidence="5" type="ORF">KK1_003359</name>
</gene>
<reference evidence="5 6" key="1">
    <citation type="journal article" date="2012" name="Nat. Biotechnol.">
        <title>Draft genome sequence of pigeonpea (Cajanus cajan), an orphan legume crop of resource-poor farmers.</title>
        <authorList>
            <person name="Varshney R.K."/>
            <person name="Chen W."/>
            <person name="Li Y."/>
            <person name="Bharti A.K."/>
            <person name="Saxena R.K."/>
            <person name="Schlueter J.A."/>
            <person name="Donoghue M.T."/>
            <person name="Azam S."/>
            <person name="Fan G."/>
            <person name="Whaley A.M."/>
            <person name="Farmer A.D."/>
            <person name="Sheridan J."/>
            <person name="Iwata A."/>
            <person name="Tuteja R."/>
            <person name="Penmetsa R.V."/>
            <person name="Wu W."/>
            <person name="Upadhyaya H.D."/>
            <person name="Yang S.P."/>
            <person name="Shah T."/>
            <person name="Saxena K.B."/>
            <person name="Michael T."/>
            <person name="McCombie W.R."/>
            <person name="Yang B."/>
            <person name="Zhang G."/>
            <person name="Yang H."/>
            <person name="Wang J."/>
            <person name="Spillane C."/>
            <person name="Cook D.R."/>
            <person name="May G.D."/>
            <person name="Xu X."/>
            <person name="Jackson S.A."/>
        </authorList>
    </citation>
    <scope>NUCLEOTIDE SEQUENCE [LARGE SCALE GENOMIC DNA]</scope>
    <source>
        <strain evidence="6">cv. Asha</strain>
    </source>
</reference>
<dbReference type="Pfam" id="PF13947">
    <property type="entry name" value="GUB_WAK_bind"/>
    <property type="match status" value="1"/>
</dbReference>
<feature type="signal peptide" evidence="3">
    <location>
        <begin position="1"/>
        <end position="22"/>
    </location>
</feature>
<feature type="domain" description="Wall-associated receptor kinase galacturonan-binding" evidence="4">
    <location>
        <begin position="30"/>
        <end position="86"/>
    </location>
</feature>
<keyword evidence="5" id="KW-0808">Transferase</keyword>
<comment type="subcellular location">
    <subcellularLocation>
        <location evidence="1">Membrane</location>
        <topology evidence="1">Single-pass membrane protein</topology>
    </subcellularLocation>
</comment>
<keyword evidence="5" id="KW-0418">Kinase</keyword>
<evidence type="ECO:0000259" key="4">
    <source>
        <dbReference type="Pfam" id="PF13947"/>
    </source>
</evidence>
<dbReference type="STRING" id="3821.A0A151SQJ2"/>
<evidence type="ECO:0000313" key="5">
    <source>
        <dbReference type="EMBL" id="KYP57104.1"/>
    </source>
</evidence>
<keyword evidence="2 3" id="KW-0732">Signal</keyword>
<proteinExistence type="predicted"/>
<sequence>MEVKVTLMQLTVLVLMALAAAAADQALPGCPKKCGSVSVPYPFGIGVSSVSGEKCFLEDALELTCQNSTLLHGGSGNVEILNIALGGKMDMLFSVSTVCRNGSERVPTEGEEIGLRSPGFAISSKDNTFVSVGCDTYGYFNSYVNGTKSSTGCLTTCGSKESMNSMQQRGGNCTGIGCCHVDIPPKMQNISFQTFSFNNFESSSDFSNCSYSFVVENGNYTFSLDHLNGLPFRKTSLVVDWSVGNVTCNVSKRSVDYACKRNSDCMGSNTGYGYRCACKAGFEGNPYLPTGCQGFGVGAGAIVLSVGTSGIYLDYQKRKASKLKKMFFQQNGEKPQRLTAMAVVPQLQLRKLLNNEGVSTAMAAKLQLQRQKLLHLEGFSTAIAVVLQLQRWS</sequence>
<organism evidence="5 6">
    <name type="scientific">Cajanus cajan</name>
    <name type="common">Pigeon pea</name>
    <name type="synonym">Cajanus indicus</name>
    <dbReference type="NCBI Taxonomy" id="3821"/>
    <lineage>
        <taxon>Eukaryota</taxon>
        <taxon>Viridiplantae</taxon>
        <taxon>Streptophyta</taxon>
        <taxon>Embryophyta</taxon>
        <taxon>Tracheophyta</taxon>
        <taxon>Spermatophyta</taxon>
        <taxon>Magnoliopsida</taxon>
        <taxon>eudicotyledons</taxon>
        <taxon>Gunneridae</taxon>
        <taxon>Pentapetalae</taxon>
        <taxon>rosids</taxon>
        <taxon>fabids</taxon>
        <taxon>Fabales</taxon>
        <taxon>Fabaceae</taxon>
        <taxon>Papilionoideae</taxon>
        <taxon>50 kb inversion clade</taxon>
        <taxon>NPAAA clade</taxon>
        <taxon>indigoferoid/millettioid clade</taxon>
        <taxon>Phaseoleae</taxon>
        <taxon>Cajanus</taxon>
    </lineage>
</organism>
<protein>
    <submittedName>
        <fullName evidence="5">Wall-associated receptor kinase 2</fullName>
    </submittedName>
</protein>
<feature type="chain" id="PRO_5007588643" evidence="3">
    <location>
        <begin position="23"/>
        <end position="393"/>
    </location>
</feature>
<dbReference type="Gramene" id="C.cajan_03284.t">
    <property type="protein sequence ID" value="C.cajan_03284.t"/>
    <property type="gene ID" value="C.cajan_03284"/>
</dbReference>
<dbReference type="PANTHER" id="PTHR33491">
    <property type="entry name" value="OSJNBA0016N04.9 PROTEIN"/>
    <property type="match status" value="1"/>
</dbReference>
<dbReference type="InterPro" id="IPR025287">
    <property type="entry name" value="WAK_GUB"/>
</dbReference>
<dbReference type="GO" id="GO:0030247">
    <property type="term" value="F:polysaccharide binding"/>
    <property type="evidence" value="ECO:0007669"/>
    <property type="project" value="InterPro"/>
</dbReference>
<keyword evidence="5" id="KW-0675">Receptor</keyword>